<accession>A0A194WAE3</accession>
<dbReference type="Proteomes" id="UP000078559">
    <property type="component" value="Chromosome 10"/>
</dbReference>
<protein>
    <submittedName>
        <fullName evidence="1">Uncharacterized protein</fullName>
    </submittedName>
</protein>
<name>A0A194WAE3_CYTMA</name>
<proteinExistence type="predicted"/>
<dbReference type="AlphaFoldDB" id="A0A194WAE3"/>
<evidence type="ECO:0000313" key="2">
    <source>
        <dbReference type="Proteomes" id="UP000078559"/>
    </source>
</evidence>
<gene>
    <name evidence="1" type="ORF">VM1G_11906</name>
</gene>
<reference evidence="1" key="1">
    <citation type="submission" date="2014-12" db="EMBL/GenBank/DDBJ databases">
        <title>Genome Sequence of Valsa Canker Pathogens Uncovers a Specific Adaption of Colonization on Woody Bark.</title>
        <authorList>
            <person name="Yin Z."/>
            <person name="Liu H."/>
            <person name="Gao X."/>
            <person name="Li Z."/>
            <person name="Song N."/>
            <person name="Ke X."/>
            <person name="Dai Q."/>
            <person name="Wu Y."/>
            <person name="Sun Y."/>
            <person name="Xu J.-R."/>
            <person name="Kang Z.K."/>
            <person name="Wang L."/>
            <person name="Huang L."/>
        </authorList>
    </citation>
    <scope>NUCLEOTIDE SEQUENCE [LARGE SCALE GENOMIC DNA]</scope>
    <source>
        <strain evidence="1">03-8</strain>
    </source>
</reference>
<dbReference type="EMBL" id="CM003107">
    <property type="protein sequence ID" value="KUI73090.1"/>
    <property type="molecule type" value="Genomic_DNA"/>
</dbReference>
<sequence>MSRCLWTNSRLEMSKEFTGMVQRVGMEGNGAEDCALGRLLMVLAAKPIALDDPELKAAR</sequence>
<keyword evidence="2" id="KW-1185">Reference proteome</keyword>
<organism evidence="1 2">
    <name type="scientific">Cytospora mali</name>
    <name type="common">Apple Valsa canker fungus</name>
    <name type="synonym">Valsa mali</name>
    <dbReference type="NCBI Taxonomy" id="578113"/>
    <lineage>
        <taxon>Eukaryota</taxon>
        <taxon>Fungi</taxon>
        <taxon>Dikarya</taxon>
        <taxon>Ascomycota</taxon>
        <taxon>Pezizomycotina</taxon>
        <taxon>Sordariomycetes</taxon>
        <taxon>Sordariomycetidae</taxon>
        <taxon>Diaporthales</taxon>
        <taxon>Cytosporaceae</taxon>
        <taxon>Cytospora</taxon>
    </lineage>
</organism>
<evidence type="ECO:0000313" key="1">
    <source>
        <dbReference type="EMBL" id="KUI73090.1"/>
    </source>
</evidence>